<evidence type="ECO:0000313" key="1">
    <source>
        <dbReference type="EMBL" id="UUO68736.1"/>
    </source>
</evidence>
<evidence type="ECO:0000313" key="2">
    <source>
        <dbReference type="Proteomes" id="UP001058872"/>
    </source>
</evidence>
<dbReference type="EMBL" id="CP028989">
    <property type="protein sequence ID" value="UUO68736.1"/>
    <property type="molecule type" value="Genomic_DNA"/>
</dbReference>
<proteinExistence type="predicted"/>
<reference evidence="1" key="1">
    <citation type="submission" date="2018-04" db="EMBL/GenBank/DDBJ databases">
        <title>Genomes of Endosymbiotic and Endophytic Bradyrhizobium Publication status.</title>
        <authorList>
            <person name="Guha S."/>
            <person name="Jorrin B."/>
            <person name="Sarkar M."/>
            <person name="Poole P.S."/>
            <person name="DasGupta M."/>
        </authorList>
    </citation>
    <scope>NUCLEOTIDE SEQUENCE</scope>
    <source>
        <strain evidence="1">WBOS16</strain>
    </source>
</reference>
<evidence type="ECO:0008006" key="3">
    <source>
        <dbReference type="Google" id="ProtNLM"/>
    </source>
</evidence>
<dbReference type="SUPFAM" id="SSF53756">
    <property type="entry name" value="UDP-Glycosyltransferase/glycogen phosphorylase"/>
    <property type="match status" value="1"/>
</dbReference>
<gene>
    <name evidence="1" type="ORF">DCM83_28310</name>
</gene>
<name>A0AAE9NC80_9BRAD</name>
<sequence length="537" mass="61129">MKNEESRTFVDMAFARELPLPQADARTVLILSMTNNTYAAKLECMQVLALRRRGWRAKVLTSSIYTHAKRLYEAFGVVDFLAFEKLVNVRGARAAAIAEVRRRSEMPLDFQSVMEWRYRDAWIGPQLLSSVSRRGFDGAPDPRKPEVRHAILEQLKESVGFVHAAEKCLSELQPALILVNEPNFHTLGPFVDVAIKRGISTIQFNQPSREDALIHKKLTRETRRIHPNSITRETLERILREPWGAQQEAELDDEFQKRYGGVWKVQARNQPATVDVTEAEIRQELGLDERSVAVLFSHVLWDANLFYGKDIFENYGDWFTQTVRAAAANPRMNWLIKLHPANIWKRQLSGVSGEYGELRLIRESIGDLPAHVKLLPPDTRFSTLSVFRMADVGITVRGSIGYELPCFGVPVITAGTGRYSGFGFTEDHSSRESYLDTLNKLERVPRLDPAKVHLARVHAHALFVRRPWVYKSFKTEIGTDVCDPLFQNLVPVVASDADIRRNGDLDEFARWAERSEEIDYLAPQCNAVRAHGISVPR</sequence>
<dbReference type="AlphaFoldDB" id="A0AAE9NC80"/>
<protein>
    <recommendedName>
        <fullName evidence="3">Capsule polysaccharide biosynthesis protein</fullName>
    </recommendedName>
</protein>
<accession>A0AAE9NC80</accession>
<dbReference type="Proteomes" id="UP001058872">
    <property type="component" value="Chromosome"/>
</dbReference>
<organism evidence="1 2">
    <name type="scientific">Bradyrhizobium betae</name>
    <dbReference type="NCBI Taxonomy" id="244734"/>
    <lineage>
        <taxon>Bacteria</taxon>
        <taxon>Pseudomonadati</taxon>
        <taxon>Pseudomonadota</taxon>
        <taxon>Alphaproteobacteria</taxon>
        <taxon>Hyphomicrobiales</taxon>
        <taxon>Nitrobacteraceae</taxon>
        <taxon>Bradyrhizobium</taxon>
    </lineage>
</organism>